<dbReference type="InterPro" id="IPR033186">
    <property type="entry name" value="HerA_C"/>
</dbReference>
<gene>
    <name evidence="9" type="ORF">SAMN05421770_102385</name>
</gene>
<dbReference type="SUPFAM" id="SSF52540">
    <property type="entry name" value="P-loop containing nucleoside triphosphate hydrolases"/>
    <property type="match status" value="1"/>
</dbReference>
<keyword evidence="2" id="KW-0378">Hydrolase</keyword>
<dbReference type="Proteomes" id="UP000198356">
    <property type="component" value="Unassembled WGS sequence"/>
</dbReference>
<accession>A0A239HIM8</accession>
<dbReference type="PANTHER" id="PTHR42957">
    <property type="entry name" value="HELICASE MJ1565-RELATED"/>
    <property type="match status" value="1"/>
</dbReference>
<dbReference type="GO" id="GO:0016787">
    <property type="term" value="F:hydrolase activity"/>
    <property type="evidence" value="ECO:0007669"/>
    <property type="project" value="UniProtKB-KW"/>
</dbReference>
<feature type="domain" description="Helicase HerA central" evidence="7">
    <location>
        <begin position="151"/>
        <end position="271"/>
    </location>
</feature>
<proteinExistence type="predicted"/>
<evidence type="ECO:0000259" key="8">
    <source>
        <dbReference type="Pfam" id="PF05872"/>
    </source>
</evidence>
<dbReference type="InterPro" id="IPR027417">
    <property type="entry name" value="P-loop_NTPase"/>
</dbReference>
<keyword evidence="5" id="KW-0238">DNA-binding</keyword>
<evidence type="ECO:0000256" key="1">
    <source>
        <dbReference type="ARBA" id="ARBA00022741"/>
    </source>
</evidence>
<dbReference type="Pfam" id="PF05872">
    <property type="entry name" value="HerA_C"/>
    <property type="match status" value="1"/>
</dbReference>
<dbReference type="GO" id="GO:0003677">
    <property type="term" value="F:DNA binding"/>
    <property type="evidence" value="ECO:0007669"/>
    <property type="project" value="UniProtKB-KW"/>
</dbReference>
<sequence>MSGLPVSPFDADRLIGSVVECSPTSLRINLPLASKIEGMTLHGARIGAGEVGEFVCIETQQHAILGRINQIKLPDRERLSVEPHMGKPPQSHPLGLVQLLCSMSLSSGEVSTGISSFPRIGASVFSAHPDLLCKIAEFAKADDEDVLALSIATLARDDKTPVKLTPEKLFGRHAAILGATGGGKSWTIARIIESLAKSNAKVILIDATGEYHTARNGVRHLHLGADQPPLSSEEVVLPYQAMSIHDLFAMFRPSGQSQAPKLRAAMKTLKLLKLENSLAVNGLFVKANQSKSLFNAAYVKHIVAVDADEADFDINKLPQQIEHECIALNNSGNWGNVNGNEQSYCSSLIARIASMVSAPEFACIFKPGAKKSLFAAMAEFFADKDNRVLRVSLRDVAFASNAREIVANTIGKHLLTAARTGCFQAKPVVVILDEAHNFINKSIGDEFSRHYLDSYELIAREGRKFCLNLCLATQRPRDLPEAVLSQMGTMIVHRLTNNNDRELVEKASGDIDRSAAGFLPTLAPGEAILVGTDFAFPVSVKIIPPVSPPDSRGPNYQKLWAASSTIT</sequence>
<dbReference type="PANTHER" id="PTHR42957:SF1">
    <property type="entry name" value="HELICASE MJ1565-RELATED"/>
    <property type="match status" value="1"/>
</dbReference>
<dbReference type="GO" id="GO:0005524">
    <property type="term" value="F:ATP binding"/>
    <property type="evidence" value="ECO:0007669"/>
    <property type="project" value="UniProtKB-KW"/>
</dbReference>
<keyword evidence="1" id="KW-0547">Nucleotide-binding</keyword>
<evidence type="ECO:0000256" key="5">
    <source>
        <dbReference type="ARBA" id="ARBA00023125"/>
    </source>
</evidence>
<feature type="domain" description="Helicase HerA-like C-terminal" evidence="8">
    <location>
        <begin position="426"/>
        <end position="497"/>
    </location>
</feature>
<evidence type="ECO:0000313" key="9">
    <source>
        <dbReference type="EMBL" id="SNS80114.1"/>
    </source>
</evidence>
<reference evidence="9 10" key="1">
    <citation type="submission" date="2017-06" db="EMBL/GenBank/DDBJ databases">
        <authorList>
            <person name="Kim H.J."/>
            <person name="Triplett B.A."/>
        </authorList>
    </citation>
    <scope>NUCLEOTIDE SEQUENCE [LARGE SCALE GENOMIC DNA]</scope>
    <source>
        <strain evidence="9 10">DSM 18704</strain>
    </source>
</reference>
<dbReference type="AlphaFoldDB" id="A0A239HIM8"/>
<dbReference type="OrthoDB" id="127577at2"/>
<name>A0A239HIM8_9BACT</name>
<evidence type="ECO:0000256" key="3">
    <source>
        <dbReference type="ARBA" id="ARBA00022806"/>
    </source>
</evidence>
<evidence type="ECO:0000259" key="7">
    <source>
        <dbReference type="Pfam" id="PF01935"/>
    </source>
</evidence>
<evidence type="ECO:0000256" key="2">
    <source>
        <dbReference type="ARBA" id="ARBA00022801"/>
    </source>
</evidence>
<protein>
    <recommendedName>
        <fullName evidence="11">AAA+ ATPase domain-containing protein</fullName>
    </recommendedName>
</protein>
<organism evidence="9 10">
    <name type="scientific">Granulicella rosea</name>
    <dbReference type="NCBI Taxonomy" id="474952"/>
    <lineage>
        <taxon>Bacteria</taxon>
        <taxon>Pseudomonadati</taxon>
        <taxon>Acidobacteriota</taxon>
        <taxon>Terriglobia</taxon>
        <taxon>Terriglobales</taxon>
        <taxon>Acidobacteriaceae</taxon>
        <taxon>Granulicella</taxon>
    </lineage>
</organism>
<dbReference type="EMBL" id="FZOU01000002">
    <property type="protein sequence ID" value="SNS80114.1"/>
    <property type="molecule type" value="Genomic_DNA"/>
</dbReference>
<evidence type="ECO:0000256" key="4">
    <source>
        <dbReference type="ARBA" id="ARBA00022840"/>
    </source>
</evidence>
<dbReference type="InterPro" id="IPR002789">
    <property type="entry name" value="HerA_central"/>
</dbReference>
<dbReference type="InterPro" id="IPR008571">
    <property type="entry name" value="HerA-like"/>
</dbReference>
<dbReference type="Gene3D" id="3.40.50.300">
    <property type="entry name" value="P-loop containing nucleotide triphosphate hydrolases"/>
    <property type="match status" value="2"/>
</dbReference>
<dbReference type="Pfam" id="PF01935">
    <property type="entry name" value="DUF87"/>
    <property type="match status" value="1"/>
</dbReference>
<keyword evidence="10" id="KW-1185">Reference proteome</keyword>
<dbReference type="GO" id="GO:0004386">
    <property type="term" value="F:helicase activity"/>
    <property type="evidence" value="ECO:0007669"/>
    <property type="project" value="UniProtKB-KW"/>
</dbReference>
<keyword evidence="6" id="KW-0413">Isomerase</keyword>
<keyword evidence="4" id="KW-0067">ATP-binding</keyword>
<keyword evidence="3" id="KW-0347">Helicase</keyword>
<evidence type="ECO:0008006" key="11">
    <source>
        <dbReference type="Google" id="ProtNLM"/>
    </source>
</evidence>
<evidence type="ECO:0000313" key="10">
    <source>
        <dbReference type="Proteomes" id="UP000198356"/>
    </source>
</evidence>
<evidence type="ECO:0000256" key="6">
    <source>
        <dbReference type="ARBA" id="ARBA00023235"/>
    </source>
</evidence>